<reference evidence="2 3" key="1">
    <citation type="submission" date="2021-03" db="EMBL/GenBank/DDBJ databases">
        <title>Complete genome of Streptomyces formicae strain 1H-GS9 (DSM 100524).</title>
        <authorList>
            <person name="Atanasov K.E."/>
            <person name="Altabella T."/>
            <person name="Ferrer A."/>
        </authorList>
    </citation>
    <scope>NUCLEOTIDE SEQUENCE [LARGE SCALE GENOMIC DNA]</scope>
    <source>
        <strain evidence="2 3">1H-GS9</strain>
    </source>
</reference>
<evidence type="ECO:0000313" key="3">
    <source>
        <dbReference type="Proteomes" id="UP000828924"/>
    </source>
</evidence>
<feature type="transmembrane region" description="Helical" evidence="1">
    <location>
        <begin position="12"/>
        <end position="33"/>
    </location>
</feature>
<dbReference type="RefSeq" id="WP_242331960.1">
    <property type="nucleotide sequence ID" value="NZ_CP071872.1"/>
</dbReference>
<organism evidence="2 3">
    <name type="scientific">Streptomyces formicae</name>
    <dbReference type="NCBI Taxonomy" id="1616117"/>
    <lineage>
        <taxon>Bacteria</taxon>
        <taxon>Bacillati</taxon>
        <taxon>Actinomycetota</taxon>
        <taxon>Actinomycetes</taxon>
        <taxon>Kitasatosporales</taxon>
        <taxon>Streptomycetaceae</taxon>
        <taxon>Streptomyces</taxon>
    </lineage>
</organism>
<dbReference type="EMBL" id="CP071872">
    <property type="protein sequence ID" value="UNM13234.1"/>
    <property type="molecule type" value="Genomic_DNA"/>
</dbReference>
<sequence length="85" mass="8674">MSTENGPQWSWPGVIALVIAVGVSIAICVSLIVVALSPHPVSQQFAGVLSALSGAAMGALATYLGSINTGQQRDDAPETGPERKN</sequence>
<protein>
    <recommendedName>
        <fullName evidence="4">Secreted protein</fullName>
    </recommendedName>
</protein>
<keyword evidence="3" id="KW-1185">Reference proteome</keyword>
<evidence type="ECO:0000256" key="1">
    <source>
        <dbReference type="SAM" id="Phobius"/>
    </source>
</evidence>
<name>A0ABY3WKU5_9ACTN</name>
<accession>A0ABY3WKU5</accession>
<evidence type="ECO:0008006" key="4">
    <source>
        <dbReference type="Google" id="ProtNLM"/>
    </source>
</evidence>
<proteinExistence type="predicted"/>
<gene>
    <name evidence="2" type="ORF">J4032_18610</name>
</gene>
<evidence type="ECO:0000313" key="2">
    <source>
        <dbReference type="EMBL" id="UNM13234.1"/>
    </source>
</evidence>
<keyword evidence="1" id="KW-0472">Membrane</keyword>
<keyword evidence="1" id="KW-1133">Transmembrane helix</keyword>
<feature type="transmembrane region" description="Helical" evidence="1">
    <location>
        <begin position="45"/>
        <end position="64"/>
    </location>
</feature>
<keyword evidence="1" id="KW-0812">Transmembrane</keyword>
<dbReference type="Proteomes" id="UP000828924">
    <property type="component" value="Chromosome"/>
</dbReference>